<dbReference type="eggNOG" id="COG2197">
    <property type="taxonomic scope" value="Bacteria"/>
</dbReference>
<gene>
    <name evidence="6" type="primary">rcsB_3</name>
    <name evidence="6" type="ORF">ERS008530_04084</name>
</gene>
<protein>
    <submittedName>
        <fullName evidence="6">LuxR family regulatory protein</fullName>
    </submittedName>
</protein>
<dbReference type="PANTHER" id="PTHR44688:SF16">
    <property type="entry name" value="DNA-BINDING TRANSCRIPTIONAL ACTIVATOR DEVR_DOSR"/>
    <property type="match status" value="1"/>
</dbReference>
<name>A0A0T9MX83_YERIN</name>
<evidence type="ECO:0000256" key="1">
    <source>
        <dbReference type="ARBA" id="ARBA00023015"/>
    </source>
</evidence>
<dbReference type="GO" id="GO:0006355">
    <property type="term" value="P:regulation of DNA-templated transcription"/>
    <property type="evidence" value="ECO:0007669"/>
    <property type="project" value="InterPro"/>
</dbReference>
<dbReference type="InterPro" id="IPR000792">
    <property type="entry name" value="Tscrpt_reg_LuxR_C"/>
</dbReference>
<dbReference type="SUPFAM" id="SSF46894">
    <property type="entry name" value="C-terminal effector domain of the bipartite response regulators"/>
    <property type="match status" value="1"/>
</dbReference>
<keyword evidence="1" id="KW-0805">Transcription regulation</keyword>
<keyword evidence="2" id="KW-0238">DNA-binding</keyword>
<keyword evidence="3" id="KW-0010">Activator</keyword>
<evidence type="ECO:0000259" key="5">
    <source>
        <dbReference type="PROSITE" id="PS50043"/>
    </source>
</evidence>
<dbReference type="Proteomes" id="UP000038750">
    <property type="component" value="Unassembled WGS sequence"/>
</dbReference>
<sequence>MFYCNIETMDNYFRYGLFILLEEALAKNHVQQPAILAGNLSEETEIVFIDADSNAFYQTLEQACCLKRNESLTIFIILNSQNTFLLRNVEPNTVSGIFYKTDEEVEIVSKISQVLKLCAKKDASLTPSIEWPVYTGFHSEPFTSNESIVLELLKRGFSGSHISRILGKSEKTVSHHKRSAMKKLGVQNIVELFRQIH</sequence>
<dbReference type="InterPro" id="IPR016032">
    <property type="entry name" value="Sig_transdc_resp-reg_C-effctor"/>
</dbReference>
<feature type="domain" description="HTH luxR-type" evidence="5">
    <location>
        <begin position="135"/>
        <end position="197"/>
    </location>
</feature>
<dbReference type="KEGG" id="yin:CH53_98"/>
<dbReference type="RefSeq" id="WP_050074557.1">
    <property type="nucleotide sequence ID" value="NZ_CABHXW010000026.1"/>
</dbReference>
<dbReference type="PROSITE" id="PS50043">
    <property type="entry name" value="HTH_LUXR_2"/>
    <property type="match status" value="1"/>
</dbReference>
<evidence type="ECO:0000256" key="4">
    <source>
        <dbReference type="ARBA" id="ARBA00023163"/>
    </source>
</evidence>
<evidence type="ECO:0000256" key="3">
    <source>
        <dbReference type="ARBA" id="ARBA00023159"/>
    </source>
</evidence>
<organism evidence="6 7">
    <name type="scientific">Yersinia intermedia</name>
    <dbReference type="NCBI Taxonomy" id="631"/>
    <lineage>
        <taxon>Bacteria</taxon>
        <taxon>Pseudomonadati</taxon>
        <taxon>Pseudomonadota</taxon>
        <taxon>Gammaproteobacteria</taxon>
        <taxon>Enterobacterales</taxon>
        <taxon>Yersiniaceae</taxon>
        <taxon>Yersinia</taxon>
    </lineage>
</organism>
<dbReference type="CDD" id="cd06170">
    <property type="entry name" value="LuxR_C_like"/>
    <property type="match status" value="1"/>
</dbReference>
<dbReference type="EMBL" id="CPZJ01000022">
    <property type="protein sequence ID" value="CNG57033.1"/>
    <property type="molecule type" value="Genomic_DNA"/>
</dbReference>
<reference evidence="6 7" key="1">
    <citation type="submission" date="2015-03" db="EMBL/GenBank/DDBJ databases">
        <authorList>
            <person name="Murphy D."/>
        </authorList>
    </citation>
    <scope>NUCLEOTIDE SEQUENCE [LARGE SCALE GENOMIC DNA]</scope>
    <source>
        <strain evidence="6 7">BR165/97</strain>
    </source>
</reference>
<dbReference type="GO" id="GO:0003677">
    <property type="term" value="F:DNA binding"/>
    <property type="evidence" value="ECO:0007669"/>
    <property type="project" value="UniProtKB-KW"/>
</dbReference>
<dbReference type="GeneID" id="61896538"/>
<dbReference type="STRING" id="631.CH53_98"/>
<dbReference type="PANTHER" id="PTHR44688">
    <property type="entry name" value="DNA-BINDING TRANSCRIPTIONAL ACTIVATOR DEVR_DOSR"/>
    <property type="match status" value="1"/>
</dbReference>
<dbReference type="Pfam" id="PF00196">
    <property type="entry name" value="GerE"/>
    <property type="match status" value="1"/>
</dbReference>
<proteinExistence type="predicted"/>
<dbReference type="PRINTS" id="PR00038">
    <property type="entry name" value="HTHLUXR"/>
</dbReference>
<evidence type="ECO:0000313" key="6">
    <source>
        <dbReference type="EMBL" id="CNG57033.1"/>
    </source>
</evidence>
<dbReference type="AlphaFoldDB" id="A0A0T9MX83"/>
<dbReference type="SMART" id="SM00421">
    <property type="entry name" value="HTH_LUXR"/>
    <property type="match status" value="1"/>
</dbReference>
<keyword evidence="4" id="KW-0804">Transcription</keyword>
<evidence type="ECO:0000256" key="2">
    <source>
        <dbReference type="ARBA" id="ARBA00023125"/>
    </source>
</evidence>
<dbReference type="Gene3D" id="1.10.10.10">
    <property type="entry name" value="Winged helix-like DNA-binding domain superfamily/Winged helix DNA-binding domain"/>
    <property type="match status" value="1"/>
</dbReference>
<dbReference type="InterPro" id="IPR036388">
    <property type="entry name" value="WH-like_DNA-bd_sf"/>
</dbReference>
<evidence type="ECO:0000313" key="7">
    <source>
        <dbReference type="Proteomes" id="UP000038750"/>
    </source>
</evidence>
<accession>A0A0T9MX83</accession>